<comment type="caution">
    <text evidence="2">The sequence shown here is derived from an EMBL/GenBank/DDBJ whole genome shotgun (WGS) entry which is preliminary data.</text>
</comment>
<keyword evidence="1" id="KW-0472">Membrane</keyword>
<organism evidence="2 3">
    <name type="scientific">Tistrella bauzanensis</name>
    <dbReference type="NCBI Taxonomy" id="657419"/>
    <lineage>
        <taxon>Bacteria</taxon>
        <taxon>Pseudomonadati</taxon>
        <taxon>Pseudomonadota</taxon>
        <taxon>Alphaproteobacteria</taxon>
        <taxon>Geminicoccales</taxon>
        <taxon>Geminicoccaceae</taxon>
        <taxon>Tistrella</taxon>
    </lineage>
</organism>
<reference evidence="3" key="1">
    <citation type="journal article" date="2019" name="Int. J. Syst. Evol. Microbiol.">
        <title>The Global Catalogue of Microorganisms (GCM) 10K type strain sequencing project: providing services to taxonomists for standard genome sequencing and annotation.</title>
        <authorList>
            <consortium name="The Broad Institute Genomics Platform"/>
            <consortium name="The Broad Institute Genome Sequencing Center for Infectious Disease"/>
            <person name="Wu L."/>
            <person name="Ma J."/>
        </authorList>
    </citation>
    <scope>NUCLEOTIDE SEQUENCE [LARGE SCALE GENOMIC DNA]</scope>
    <source>
        <strain evidence="3">CGMCC 1.10188</strain>
    </source>
</reference>
<dbReference type="EMBL" id="BMDZ01000012">
    <property type="protein sequence ID" value="GGB34521.1"/>
    <property type="molecule type" value="Genomic_DNA"/>
</dbReference>
<evidence type="ECO:0000256" key="1">
    <source>
        <dbReference type="SAM" id="Phobius"/>
    </source>
</evidence>
<gene>
    <name evidence="2" type="ORF">GCM10011505_14990</name>
</gene>
<evidence type="ECO:0000313" key="2">
    <source>
        <dbReference type="EMBL" id="GGB34521.1"/>
    </source>
</evidence>
<name>A0ABQ1IDN3_9PROT</name>
<proteinExistence type="predicted"/>
<dbReference type="Proteomes" id="UP000603352">
    <property type="component" value="Unassembled WGS sequence"/>
</dbReference>
<evidence type="ECO:0000313" key="3">
    <source>
        <dbReference type="Proteomes" id="UP000603352"/>
    </source>
</evidence>
<accession>A0ABQ1IDN3</accession>
<keyword evidence="1" id="KW-1133">Transmembrane helix</keyword>
<sequence>MMRDVEKAICTWFHCEPSGRRLGMRGADACRPGTPHGCPGADLSHAGIVLPMFILVTVILVKGSRRRSPSADTAALISARDTEVQTLPWPKIRARSIFSR</sequence>
<protein>
    <submittedName>
        <fullName evidence="2">Uncharacterized protein</fullName>
    </submittedName>
</protein>
<feature type="transmembrane region" description="Helical" evidence="1">
    <location>
        <begin position="43"/>
        <end position="61"/>
    </location>
</feature>
<keyword evidence="1" id="KW-0812">Transmembrane</keyword>
<keyword evidence="3" id="KW-1185">Reference proteome</keyword>